<dbReference type="Proteomes" id="UP000245283">
    <property type="component" value="Unassembled WGS sequence"/>
</dbReference>
<dbReference type="SUPFAM" id="SSF56112">
    <property type="entry name" value="Protein kinase-like (PK-like)"/>
    <property type="match status" value="1"/>
</dbReference>
<accession>A0A2V1JZS6</accession>
<name>A0A2V1JZS6_9ACTO</name>
<dbReference type="InterPro" id="IPR011009">
    <property type="entry name" value="Kinase-like_dom_sf"/>
</dbReference>
<comment type="caution">
    <text evidence="1">The sequence shown here is derived from an EMBL/GenBank/DDBJ whole genome shotgun (WGS) entry which is preliminary data.</text>
</comment>
<evidence type="ECO:0008006" key="3">
    <source>
        <dbReference type="Google" id="ProtNLM"/>
    </source>
</evidence>
<evidence type="ECO:0000313" key="1">
    <source>
        <dbReference type="EMBL" id="PWF24391.1"/>
    </source>
</evidence>
<reference evidence="2" key="1">
    <citation type="submission" date="2018-05" db="EMBL/GenBank/DDBJ databases">
        <authorList>
            <person name="Li Y."/>
        </authorList>
    </citation>
    <scope>NUCLEOTIDE SEQUENCE [LARGE SCALE GENOMIC DNA]</scope>
    <source>
        <strain evidence="2">sk1b4</strain>
    </source>
</reference>
<gene>
    <name evidence="1" type="ORF">DD236_11855</name>
</gene>
<dbReference type="OrthoDB" id="3787729at2"/>
<dbReference type="RefSeq" id="WP_109094607.1">
    <property type="nucleotide sequence ID" value="NZ_QETB01000008.1"/>
</dbReference>
<sequence length="447" mass="48408">MVHPQHITSAITEWIGPVRWHLGESTDLTARGYTTLHSDQDGIVIWMVVRDGSIDYNVPLVLTQGTADAGTPTVGHVDGYDIFDAADHPLGQRVIFSLLTSEITPGPEEHWKLTGKSLHLTAPTIRSAHKLTSEQSNTSIIYELDDSKKLILKVFRVLAPGYNPDVELQQALDGTGTVPGQYGSVTMGWDQAAPKVCEGPGRRRADVVVAQEFLEGAHDAWQVMTESLAVSDGTLGNKADSIRGLGQLTRRIHTELAHAFPPVAAGDVRRAEIVSSWHTRAAAAIQLVPSLESLRGAIDAAYEAAAGSPWPDLQRIHGDYHLGQVVEVPGRGWFALDFEGEPLRPLNERTGVDLALRDVAGMLRSFDYAAGSAELAGGNPEVVHAWAKAAGEAFREGYGPLPEDQEALLRALVIDKALYEVSYEAAERPTWLSVPVTGLERILSHVS</sequence>
<dbReference type="AlphaFoldDB" id="A0A2V1JZS6"/>
<protein>
    <recommendedName>
        <fullName evidence="3">Maltokinase</fullName>
    </recommendedName>
</protein>
<organism evidence="1 2">
    <name type="scientific">Ancrocorticia populi</name>
    <dbReference type="NCBI Taxonomy" id="2175228"/>
    <lineage>
        <taxon>Bacteria</taxon>
        <taxon>Bacillati</taxon>
        <taxon>Actinomycetota</taxon>
        <taxon>Actinomycetes</taxon>
        <taxon>Actinomycetales</taxon>
        <taxon>Actinomycetaceae</taxon>
        <taxon>Ancrocorticia</taxon>
    </lineage>
</organism>
<dbReference type="EMBL" id="QETB01000008">
    <property type="protein sequence ID" value="PWF24391.1"/>
    <property type="molecule type" value="Genomic_DNA"/>
</dbReference>
<keyword evidence="2" id="KW-1185">Reference proteome</keyword>
<dbReference type="Gene3D" id="3.90.1200.10">
    <property type="match status" value="1"/>
</dbReference>
<proteinExistence type="predicted"/>
<evidence type="ECO:0000313" key="2">
    <source>
        <dbReference type="Proteomes" id="UP000245283"/>
    </source>
</evidence>